<organism evidence="5 11">
    <name type="scientific">Escherichia coli</name>
    <dbReference type="NCBI Taxonomy" id="562"/>
    <lineage>
        <taxon>Bacteria</taxon>
        <taxon>Pseudomonadati</taxon>
        <taxon>Pseudomonadota</taxon>
        <taxon>Gammaproteobacteria</taxon>
        <taxon>Enterobacterales</taxon>
        <taxon>Enterobacteriaceae</taxon>
        <taxon>Escherichia</taxon>
    </lineage>
</organism>
<gene>
    <name evidence="7" type="ORF">BMT91_17805</name>
    <name evidence="2" type="ORF">C0P57_000442</name>
    <name evidence="8" type="ORF">DTL43_00880</name>
    <name evidence="3" type="ORF">E6D34_00615</name>
    <name evidence="6" type="ORF">G4A38_03905</name>
    <name evidence="5" type="ORF">G4A47_01085</name>
    <name evidence="4" type="ORF">GOP25_11320</name>
</gene>
<evidence type="ECO:0000313" key="4">
    <source>
        <dbReference type="EMBL" id="EFH5892826.1"/>
    </source>
</evidence>
<dbReference type="EMBL" id="AASWIS010000010">
    <property type="protein sequence ID" value="EFH5892826.1"/>
    <property type="molecule type" value="Genomic_DNA"/>
</dbReference>
<dbReference type="PANTHER" id="PTHR33420:SF34">
    <property type="entry name" value="MINOR FIMBRIAL SUBUNIT"/>
    <property type="match status" value="1"/>
</dbReference>
<evidence type="ECO:0000313" key="11">
    <source>
        <dbReference type="Proteomes" id="UP000517067"/>
    </source>
</evidence>
<dbReference type="Gene3D" id="2.60.40.1090">
    <property type="entry name" value="Fimbrial-type adhesion domain"/>
    <property type="match status" value="1"/>
</dbReference>
<sequence>MKNILLTMVGGLLICTTVGELTYAGSKPVNMVLRVQVDGPPPCTVTGSDVDFGDVLIRRIDGSQYLQPVTYKLDCGQRLTGADDLRMQLQGPTSVINGETVLNTGIDGFGIRIQNATNDSLITVGSSAWLPFSIDNQPTLEAVPVKQNGVSLVSSAFSATATMVVDYQ</sequence>
<evidence type="ECO:0000313" key="6">
    <source>
        <dbReference type="EMBL" id="NYQ37766.1"/>
    </source>
</evidence>
<reference evidence="2 14" key="3">
    <citation type="submission" date="2018-08" db="EMBL/GenBank/DDBJ databases">
        <authorList>
            <consortium name="NARMS: The National Antimicrobial Resistance Monitoring System"/>
        </authorList>
    </citation>
    <scope>NUCLEOTIDE SEQUENCE [LARGE SCALE GENOMIC DNA]</scope>
    <source>
        <strain evidence="3 13">CVM N18EC122</strain>
        <strain evidence="2 14">FSIS11706358</strain>
    </source>
</reference>
<dbReference type="Proteomes" id="UP000517067">
    <property type="component" value="Unassembled WGS sequence"/>
</dbReference>
<reference evidence="4 12" key="4">
    <citation type="submission" date="2019-12" db="EMBL/GenBank/DDBJ databases">
        <authorList>
            <consortium name="GenomeTrakr network: Whole genome sequencing for foodborne pathogen traceback"/>
        </authorList>
    </citation>
    <scope>NUCLEOTIDE SEQUENCE [LARGE SCALE GENOMIC DNA]</scope>
    <source>
        <strain evidence="4 12">PSU-2243</strain>
    </source>
</reference>
<evidence type="ECO:0000313" key="14">
    <source>
        <dbReference type="Proteomes" id="UP000542214"/>
    </source>
</evidence>
<name>A0A0K4NP10_ECOLX</name>
<dbReference type="Pfam" id="PF00419">
    <property type="entry name" value="Fimbrial"/>
    <property type="match status" value="1"/>
</dbReference>
<dbReference type="RefSeq" id="WP_000789849.1">
    <property type="nucleotide sequence ID" value="NZ_AP021893.1"/>
</dbReference>
<dbReference type="InterPro" id="IPR008966">
    <property type="entry name" value="Adhesion_dom_sf"/>
</dbReference>
<reference evidence="7 9" key="1">
    <citation type="submission" date="2016-10" db="EMBL/GenBank/DDBJ databases">
        <title>Whole genome sequences of antibiotic resistant commensal Escherichia coli from healthy Australian adults.</title>
        <authorList>
            <person name="Moran R.A."/>
            <person name="Anantham S."/>
            <person name="Nigro S.J."/>
            <person name="Holt K.E."/>
            <person name="Hall R.M."/>
        </authorList>
    </citation>
    <scope>NUCLEOTIDE SEQUENCE [LARGE SCALE GENOMIC DNA]</scope>
    <source>
        <strain evidence="7 9">2.3-R4</strain>
    </source>
</reference>
<proteinExistence type="predicted"/>
<evidence type="ECO:0000259" key="1">
    <source>
        <dbReference type="Pfam" id="PF00419"/>
    </source>
</evidence>
<dbReference type="Proteomes" id="UP000188855">
    <property type="component" value="Unassembled WGS sequence"/>
</dbReference>
<dbReference type="EMBL" id="QOGZ01000001">
    <property type="protein sequence ID" value="RDA44283.1"/>
    <property type="molecule type" value="Genomic_DNA"/>
</dbReference>
<dbReference type="InterPro" id="IPR036937">
    <property type="entry name" value="Adhesion_dom_fimbrial_sf"/>
</dbReference>
<dbReference type="Proteomes" id="UP000532204">
    <property type="component" value="Unassembled WGS sequence"/>
</dbReference>
<comment type="caution">
    <text evidence="5">The sequence shown here is derived from an EMBL/GenBank/DDBJ whole genome shotgun (WGS) entry which is preliminary data.</text>
</comment>
<dbReference type="GO" id="GO:0043709">
    <property type="term" value="P:cell adhesion involved in single-species biofilm formation"/>
    <property type="evidence" value="ECO:0007669"/>
    <property type="project" value="TreeGrafter"/>
</dbReference>
<dbReference type="Proteomes" id="UP000253687">
    <property type="component" value="Unassembled WGS sequence"/>
</dbReference>
<dbReference type="EMBL" id="JABUPJ010000003">
    <property type="protein sequence ID" value="NYQ37766.1"/>
    <property type="molecule type" value="Genomic_DNA"/>
</dbReference>
<dbReference type="SMR" id="A0A0K4NP10"/>
<evidence type="ECO:0000313" key="9">
    <source>
        <dbReference type="Proteomes" id="UP000188855"/>
    </source>
</evidence>
<evidence type="ECO:0000313" key="10">
    <source>
        <dbReference type="Proteomes" id="UP000253687"/>
    </source>
</evidence>
<dbReference type="AlphaFoldDB" id="A0A0K4NP10"/>
<dbReference type="EMBL" id="AASFZR010000004">
    <property type="protein sequence ID" value="EFB4531262.1"/>
    <property type="molecule type" value="Genomic_DNA"/>
</dbReference>
<evidence type="ECO:0000313" key="5">
    <source>
        <dbReference type="EMBL" id="NYP83844.1"/>
    </source>
</evidence>
<dbReference type="PANTHER" id="PTHR33420">
    <property type="entry name" value="FIMBRIAL SUBUNIT ELFA-RELATED"/>
    <property type="match status" value="1"/>
</dbReference>
<evidence type="ECO:0000313" key="2">
    <source>
        <dbReference type="EMBL" id="EFB4531262.1"/>
    </source>
</evidence>
<evidence type="ECO:0000313" key="12">
    <source>
        <dbReference type="Proteomes" id="UP000531813"/>
    </source>
</evidence>
<feature type="domain" description="Fimbrial-type adhesion" evidence="1">
    <location>
        <begin position="35"/>
        <end position="168"/>
    </location>
</feature>
<evidence type="ECO:0000313" key="3">
    <source>
        <dbReference type="EMBL" id="EFC9747808.1"/>
    </source>
</evidence>
<dbReference type="Proteomes" id="UP000540485">
    <property type="component" value="Unassembled WGS sequence"/>
</dbReference>
<dbReference type="OMA" id="FNASMTM"/>
<dbReference type="EMBL" id="AASEBA010000001">
    <property type="protein sequence ID" value="EFC9747808.1"/>
    <property type="molecule type" value="Genomic_DNA"/>
</dbReference>
<evidence type="ECO:0000313" key="13">
    <source>
        <dbReference type="Proteomes" id="UP000532204"/>
    </source>
</evidence>
<dbReference type="EMBL" id="JABUPU010000001">
    <property type="protein sequence ID" value="NYP83844.1"/>
    <property type="molecule type" value="Genomic_DNA"/>
</dbReference>
<accession>A0A0K4NP10</accession>
<dbReference type="Proteomes" id="UP000542214">
    <property type="component" value="Unassembled WGS sequence"/>
</dbReference>
<evidence type="ECO:0000313" key="8">
    <source>
        <dbReference type="EMBL" id="RDA44283.1"/>
    </source>
</evidence>
<reference evidence="5 11" key="5">
    <citation type="journal article" date="2020" name="J. Appl. Microbiol.">
        <title>Genetic characterization of Shigatoxigenic and enteropathogenic Escherichia coli O80:H2 from diarrheic and septicemic calves and relatedness to human Shigatoxigenic E. coli O80:H2.</title>
        <authorList>
            <person name="Habets A."/>
            <person name="Crombe F."/>
            <person name="Nakamura K."/>
            <person name="Guerin V."/>
            <person name="De Rauw K."/>
            <person name="Pierard D."/>
            <person name="Saulmont M."/>
            <person name="Hayashi T."/>
            <person name="Mainil J.G."/>
            <person name="Thiry D."/>
        </authorList>
    </citation>
    <scope>NUCLEOTIDE SEQUENCE [LARGE SCALE GENOMIC DNA]</scope>
    <source>
        <strain evidence="6">EH3306</strain>
        <strain evidence="5 11">EH3307</strain>
    </source>
</reference>
<dbReference type="EMBL" id="MPAF01000035">
    <property type="protein sequence ID" value="OOK26096.1"/>
    <property type="molecule type" value="Genomic_DNA"/>
</dbReference>
<dbReference type="Proteomes" id="UP000531813">
    <property type="component" value="Unassembled WGS sequence"/>
</dbReference>
<protein>
    <submittedName>
        <fullName evidence="5">Fimbrial protein</fullName>
    </submittedName>
</protein>
<dbReference type="InterPro" id="IPR050263">
    <property type="entry name" value="Bact_Fimbrial_Adh_Pro"/>
</dbReference>
<evidence type="ECO:0000313" key="7">
    <source>
        <dbReference type="EMBL" id="OOK26096.1"/>
    </source>
</evidence>
<reference evidence="8 10" key="2">
    <citation type="submission" date="2018-07" db="EMBL/GenBank/DDBJ databases">
        <title>Whole Genome Sequence Analysis of Avian Pathogenic E. coli - An Australian Perspective.</title>
        <authorList>
            <person name="Cummins M.L."/>
            <person name="Reid C.J."/>
            <person name="Roy Chowdhury P."/>
            <person name="Bushell R."/>
            <person name="Esbert N."/>
            <person name="Tivendale K.A."/>
            <person name="Noormohammadi A.H."/>
            <person name="Islam S."/>
            <person name="Marenda M.S."/>
            <person name="Browning G.F."/>
            <person name="Markham P.F."/>
            <person name="Djordjevic S.P."/>
        </authorList>
    </citation>
    <scope>NUCLEOTIDE SEQUENCE [LARGE SCALE GENOMIC DNA]</scope>
    <source>
        <strain evidence="8 10">AVC211</strain>
    </source>
</reference>
<dbReference type="InterPro" id="IPR000259">
    <property type="entry name" value="Adhesion_dom_fimbrial"/>
</dbReference>
<dbReference type="GO" id="GO:0009289">
    <property type="term" value="C:pilus"/>
    <property type="evidence" value="ECO:0007669"/>
    <property type="project" value="InterPro"/>
</dbReference>
<dbReference type="SUPFAM" id="SSF49401">
    <property type="entry name" value="Bacterial adhesins"/>
    <property type="match status" value="1"/>
</dbReference>